<evidence type="ECO:0000259" key="4">
    <source>
        <dbReference type="Pfam" id="PF08540"/>
    </source>
</evidence>
<dbReference type="EMBL" id="BMNH01000024">
    <property type="protein sequence ID" value="GGO78056.1"/>
    <property type="molecule type" value="Genomic_DNA"/>
</dbReference>
<dbReference type="Gene3D" id="3.40.47.10">
    <property type="match status" value="2"/>
</dbReference>
<feature type="domain" description="Hydroxymethylglutaryl-coenzyme A synthase N-terminal" evidence="3">
    <location>
        <begin position="64"/>
        <end position="162"/>
    </location>
</feature>
<sequence>MNVGIEALNVYCGLAQIPVPALFEGRGLDAERLGNLMMRNRSVGLPFEDPVTNAVNAARPIADDDRIEILITSTESGLDYSKSVASYAHEYLGLPKSCRVVEVKQACYAATAAVQLAAAYVASGVSPGAKALVIATDVALVDERAAYAEPAMGAGAAAVLISDRPRILDLDLGAFGNHSYETMDSARPEPTFDIADSDRSLFAYLDCLTNCLAGYQAKVDNADFATTFDYLAMHTPFAGMVKAAHRKLMRESGGGTASVEEDFERRMLPSLAYPSRVGNLCSGSVYLALASLIDHAALDGAARVGLYSYGSGCSSEFFSGLVDEESARTLAAMRIGDQLDGRCELGFDEYAALLPATLTCLVPERDREVDVGAYEHLLGRARFDRDLLVNTGTKDYHRTYEWLAR</sequence>
<evidence type="ECO:0000256" key="2">
    <source>
        <dbReference type="ARBA" id="ARBA00022679"/>
    </source>
</evidence>
<organism evidence="5 6">
    <name type="scientific">Nonomuraea cavernae</name>
    <dbReference type="NCBI Taxonomy" id="2045107"/>
    <lineage>
        <taxon>Bacteria</taxon>
        <taxon>Bacillati</taxon>
        <taxon>Actinomycetota</taxon>
        <taxon>Actinomycetes</taxon>
        <taxon>Streptosporangiales</taxon>
        <taxon>Streptosporangiaceae</taxon>
        <taxon>Nonomuraea</taxon>
    </lineage>
</organism>
<dbReference type="InterPro" id="IPR013746">
    <property type="entry name" value="HMG_CoA_synt_C_dom"/>
</dbReference>
<dbReference type="InterPro" id="IPR013528">
    <property type="entry name" value="HMG_CoA_synth_N"/>
</dbReference>
<gene>
    <name evidence="5" type="ORF">GCM10012289_59160</name>
</gene>
<dbReference type="PANTHER" id="PTHR43323">
    <property type="entry name" value="3-HYDROXY-3-METHYLGLUTARYL COENZYME A SYNTHASE"/>
    <property type="match status" value="1"/>
</dbReference>
<evidence type="ECO:0000313" key="6">
    <source>
        <dbReference type="Proteomes" id="UP000646523"/>
    </source>
</evidence>
<accession>A0A917Z8G6</accession>
<name>A0A917Z8G6_9ACTN</name>
<evidence type="ECO:0000259" key="3">
    <source>
        <dbReference type="Pfam" id="PF01154"/>
    </source>
</evidence>
<proteinExistence type="inferred from homology"/>
<reference evidence="5" key="2">
    <citation type="submission" date="2020-09" db="EMBL/GenBank/DDBJ databases">
        <authorList>
            <person name="Sun Q."/>
            <person name="Zhou Y."/>
        </authorList>
    </citation>
    <scope>NUCLEOTIDE SEQUENCE</scope>
    <source>
        <strain evidence="5">CGMCC 4.7368</strain>
    </source>
</reference>
<dbReference type="Pfam" id="PF08540">
    <property type="entry name" value="HMG_CoA_synt_C"/>
    <property type="match status" value="1"/>
</dbReference>
<reference evidence="5" key="1">
    <citation type="journal article" date="2014" name="Int. J. Syst. Evol. Microbiol.">
        <title>Complete genome sequence of Corynebacterium casei LMG S-19264T (=DSM 44701T), isolated from a smear-ripened cheese.</title>
        <authorList>
            <consortium name="US DOE Joint Genome Institute (JGI-PGF)"/>
            <person name="Walter F."/>
            <person name="Albersmeier A."/>
            <person name="Kalinowski J."/>
            <person name="Ruckert C."/>
        </authorList>
    </citation>
    <scope>NUCLEOTIDE SEQUENCE</scope>
    <source>
        <strain evidence="5">CGMCC 4.7368</strain>
    </source>
</reference>
<dbReference type="GO" id="GO:0006084">
    <property type="term" value="P:acetyl-CoA metabolic process"/>
    <property type="evidence" value="ECO:0007669"/>
    <property type="project" value="InterPro"/>
</dbReference>
<dbReference type="Proteomes" id="UP000646523">
    <property type="component" value="Unassembled WGS sequence"/>
</dbReference>
<dbReference type="GO" id="GO:0004421">
    <property type="term" value="F:hydroxymethylglutaryl-CoA synthase activity"/>
    <property type="evidence" value="ECO:0007669"/>
    <property type="project" value="InterPro"/>
</dbReference>
<protein>
    <submittedName>
        <fullName evidence="5">Hydroxymethylglutaryl-CoA synthase</fullName>
    </submittedName>
</protein>
<dbReference type="AlphaFoldDB" id="A0A917Z8G6"/>
<dbReference type="RefSeq" id="WP_189127479.1">
    <property type="nucleotide sequence ID" value="NZ_BMNH01000024.1"/>
</dbReference>
<keyword evidence="2" id="KW-0808">Transferase</keyword>
<feature type="domain" description="Hydroxymethylglutaryl-coenzyme A synthase C-terminal" evidence="4">
    <location>
        <begin position="260"/>
        <end position="353"/>
    </location>
</feature>
<comment type="caution">
    <text evidence="5">The sequence shown here is derived from an EMBL/GenBank/DDBJ whole genome shotgun (WGS) entry which is preliminary data.</text>
</comment>
<comment type="similarity">
    <text evidence="1">Belongs to the thiolase-like superfamily. HMG-CoA synthase family.</text>
</comment>
<dbReference type="Pfam" id="PF01154">
    <property type="entry name" value="HMG_CoA_synt_N"/>
    <property type="match status" value="1"/>
</dbReference>
<keyword evidence="6" id="KW-1185">Reference proteome</keyword>
<dbReference type="InterPro" id="IPR016039">
    <property type="entry name" value="Thiolase-like"/>
</dbReference>
<dbReference type="CDD" id="cd00827">
    <property type="entry name" value="init_cond_enzymes"/>
    <property type="match status" value="1"/>
</dbReference>
<evidence type="ECO:0000313" key="5">
    <source>
        <dbReference type="EMBL" id="GGO78056.1"/>
    </source>
</evidence>
<dbReference type="PANTHER" id="PTHR43323:SF2">
    <property type="entry name" value="HYDROXYMETHYLGLUTARYL-COA SYNTHASE"/>
    <property type="match status" value="1"/>
</dbReference>
<evidence type="ECO:0000256" key="1">
    <source>
        <dbReference type="ARBA" id="ARBA00007061"/>
    </source>
</evidence>
<dbReference type="SUPFAM" id="SSF53901">
    <property type="entry name" value="Thiolase-like"/>
    <property type="match status" value="2"/>
</dbReference>